<dbReference type="EMBL" id="CP016292">
    <property type="protein sequence ID" value="ANP91641.1"/>
    <property type="molecule type" value="Genomic_DNA"/>
</dbReference>
<sequence>MGHPFFAARRSASISAFPFAAVGPIAQTVIRMRPALKTKRRSVAFLRRYILRESTRVQPTG</sequence>
<geneLocation type="plasmid" evidence="1 3">
    <name>unnamed3</name>
</geneLocation>
<proteinExistence type="predicted"/>
<protein>
    <submittedName>
        <fullName evidence="1">Uncharacterized protein</fullName>
    </submittedName>
</protein>
<dbReference type="AlphaFoldDB" id="A0A1B1CMG0"/>
<dbReference type="Proteomes" id="UP000092691">
    <property type="component" value="Plasmid unnamed3"/>
</dbReference>
<reference evidence="1 3" key="1">
    <citation type="submission" date="2016-06" db="EMBL/GenBank/DDBJ databases">
        <title>Microsymbionts genomes from the relict species Vavilovia formosa.</title>
        <authorList>
            <person name="Chirak E."/>
            <person name="Kimeklis A."/>
            <person name="Andronov E."/>
        </authorList>
    </citation>
    <scope>NUCLEOTIDE SEQUENCE [LARGE SCALE GENOMIC DNA]</scope>
    <source>
        <strain evidence="1 3">Vaf10</strain>
        <plasmid evidence="3">Plasmid unnamed3</plasmid>
        <plasmid evidence="3">Plasmid unnamed4</plasmid>
        <plasmid evidence="1">unnamed3</plasmid>
        <plasmid evidence="2">unnamed4</plasmid>
    </source>
</reference>
<organism evidence="1 3">
    <name type="scientific">Rhizobium leguminosarum</name>
    <dbReference type="NCBI Taxonomy" id="384"/>
    <lineage>
        <taxon>Bacteria</taxon>
        <taxon>Pseudomonadati</taxon>
        <taxon>Pseudomonadota</taxon>
        <taxon>Alphaproteobacteria</taxon>
        <taxon>Hyphomicrobiales</taxon>
        <taxon>Rhizobiaceae</taxon>
        <taxon>Rhizobium/Agrobacterium group</taxon>
        <taxon>Rhizobium</taxon>
    </lineage>
</organism>
<dbReference type="Proteomes" id="UP000092691">
    <property type="component" value="Plasmid unnamed4"/>
</dbReference>
<evidence type="ECO:0000313" key="2">
    <source>
        <dbReference type="EMBL" id="ANP91641.1"/>
    </source>
</evidence>
<keyword evidence="1" id="KW-0614">Plasmid</keyword>
<geneLocation type="plasmid" evidence="2 3">
    <name>unnamed4</name>
</geneLocation>
<gene>
    <name evidence="1" type="ORF">BA011_34250</name>
    <name evidence="2" type="ORF">BA011_36735</name>
</gene>
<evidence type="ECO:0000313" key="1">
    <source>
        <dbReference type="EMBL" id="ANP90962.1"/>
    </source>
</evidence>
<dbReference type="EMBL" id="CP016290">
    <property type="protein sequence ID" value="ANP90962.1"/>
    <property type="molecule type" value="Genomic_DNA"/>
</dbReference>
<evidence type="ECO:0000313" key="3">
    <source>
        <dbReference type="Proteomes" id="UP000092691"/>
    </source>
</evidence>
<name>A0A1B1CMG0_RHILE</name>
<accession>A0A1B1CMG0</accession>